<dbReference type="InterPro" id="IPR023393">
    <property type="entry name" value="START-like_dom_sf"/>
</dbReference>
<dbReference type="GO" id="GO:0004864">
    <property type="term" value="F:protein phosphatase inhibitor activity"/>
    <property type="evidence" value="ECO:0007669"/>
    <property type="project" value="InterPro"/>
</dbReference>
<proteinExistence type="inferred from homology"/>
<dbReference type="GO" id="GO:0006952">
    <property type="term" value="P:defense response"/>
    <property type="evidence" value="ECO:0007669"/>
    <property type="project" value="InterPro"/>
</dbReference>
<dbReference type="Pfam" id="PF00407">
    <property type="entry name" value="Bet_v_1"/>
    <property type="match status" value="1"/>
</dbReference>
<dbReference type="EMBL" id="JBAMMX010000026">
    <property type="protein sequence ID" value="KAK6913727.1"/>
    <property type="molecule type" value="Genomic_DNA"/>
</dbReference>
<dbReference type="GO" id="GO:0009738">
    <property type="term" value="P:abscisic acid-activated signaling pathway"/>
    <property type="evidence" value="ECO:0007669"/>
    <property type="project" value="InterPro"/>
</dbReference>
<organism evidence="3 4">
    <name type="scientific">Dillenia turbinata</name>
    <dbReference type="NCBI Taxonomy" id="194707"/>
    <lineage>
        <taxon>Eukaryota</taxon>
        <taxon>Viridiplantae</taxon>
        <taxon>Streptophyta</taxon>
        <taxon>Embryophyta</taxon>
        <taxon>Tracheophyta</taxon>
        <taxon>Spermatophyta</taxon>
        <taxon>Magnoliopsida</taxon>
        <taxon>eudicotyledons</taxon>
        <taxon>Gunneridae</taxon>
        <taxon>Pentapetalae</taxon>
        <taxon>Dilleniales</taxon>
        <taxon>Dilleniaceae</taxon>
        <taxon>Dillenia</taxon>
    </lineage>
</organism>
<dbReference type="GO" id="GO:0005737">
    <property type="term" value="C:cytoplasm"/>
    <property type="evidence" value="ECO:0007669"/>
    <property type="project" value="TreeGrafter"/>
</dbReference>
<dbReference type="PRINTS" id="PR00634">
    <property type="entry name" value="BETALLERGEN"/>
</dbReference>
<dbReference type="PANTHER" id="PTHR31213">
    <property type="entry name" value="OS08G0374000 PROTEIN-RELATED"/>
    <property type="match status" value="1"/>
</dbReference>
<evidence type="ECO:0000313" key="3">
    <source>
        <dbReference type="EMBL" id="KAK6913727.1"/>
    </source>
</evidence>
<gene>
    <name evidence="3" type="ORF">RJ641_021048</name>
</gene>
<comment type="caution">
    <text evidence="3">The sequence shown here is derived from an EMBL/GenBank/DDBJ whole genome shotgun (WGS) entry which is preliminary data.</text>
</comment>
<dbReference type="GO" id="GO:0005634">
    <property type="term" value="C:nucleus"/>
    <property type="evidence" value="ECO:0007669"/>
    <property type="project" value="TreeGrafter"/>
</dbReference>
<dbReference type="InterPro" id="IPR050279">
    <property type="entry name" value="Plant_def-hormone_signal"/>
</dbReference>
<protein>
    <submittedName>
        <fullName evidence="3">Bet v I/Major latex protein</fullName>
    </submittedName>
</protein>
<dbReference type="PANTHER" id="PTHR31213:SF192">
    <property type="entry name" value="MAJOR ALLERGEN PRU AR 1-LIKE"/>
    <property type="match status" value="1"/>
</dbReference>
<dbReference type="SUPFAM" id="SSF55961">
    <property type="entry name" value="Bet v1-like"/>
    <property type="match status" value="1"/>
</dbReference>
<reference evidence="3 4" key="1">
    <citation type="submission" date="2023-12" db="EMBL/GenBank/DDBJ databases">
        <title>A high-quality genome assembly for Dillenia turbinata (Dilleniales).</title>
        <authorList>
            <person name="Chanderbali A."/>
        </authorList>
    </citation>
    <scope>NUCLEOTIDE SEQUENCE [LARGE SCALE GENOMIC DNA]</scope>
    <source>
        <strain evidence="3">LSX21</strain>
        <tissue evidence="3">Leaf</tissue>
    </source>
</reference>
<dbReference type="Proteomes" id="UP001370490">
    <property type="component" value="Unassembled WGS sequence"/>
</dbReference>
<dbReference type="GO" id="GO:0010427">
    <property type="term" value="F:abscisic acid binding"/>
    <property type="evidence" value="ECO:0007669"/>
    <property type="project" value="InterPro"/>
</dbReference>
<dbReference type="InterPro" id="IPR000916">
    <property type="entry name" value="Bet_v_I/MLP"/>
</dbReference>
<evidence type="ECO:0000313" key="4">
    <source>
        <dbReference type="Proteomes" id="UP001370490"/>
    </source>
</evidence>
<evidence type="ECO:0000259" key="2">
    <source>
        <dbReference type="Pfam" id="PF00407"/>
    </source>
</evidence>
<dbReference type="FunFam" id="3.30.530.20:FF:000007">
    <property type="entry name" value="Major pollen allergen Bet v 1-A"/>
    <property type="match status" value="1"/>
</dbReference>
<comment type="similarity">
    <text evidence="1">Belongs to the BetVI family.</text>
</comment>
<dbReference type="AlphaFoldDB" id="A0AAN8YV00"/>
<feature type="domain" description="Bet v I/Major latex protein" evidence="2">
    <location>
        <begin position="27"/>
        <end position="92"/>
    </location>
</feature>
<sequence length="145" mass="16334">MGVTPFSNNLHAKFLLQGFSKLLILDSNNLLPKLLPQVIKSVDGIQGGGSSGTIEQVNITQDVQFKHVKHRNVEIDQENLVRKWSMIEGVIHWATSLNALLMRSNLRQAVKFVEVQYVSKCLSKGEYEIKEEEIKGRQALSSLVF</sequence>
<keyword evidence="4" id="KW-1185">Reference proteome</keyword>
<dbReference type="InterPro" id="IPR024949">
    <property type="entry name" value="Bet_v_I_allergen"/>
</dbReference>
<name>A0AAN8YV00_9MAGN</name>
<dbReference type="GO" id="GO:0038023">
    <property type="term" value="F:signaling receptor activity"/>
    <property type="evidence" value="ECO:0007669"/>
    <property type="project" value="InterPro"/>
</dbReference>
<dbReference type="Gene3D" id="3.30.530.20">
    <property type="match status" value="1"/>
</dbReference>
<evidence type="ECO:0000256" key="1">
    <source>
        <dbReference type="ARBA" id="ARBA00009744"/>
    </source>
</evidence>
<accession>A0AAN8YV00</accession>